<dbReference type="PROSITE" id="PS50893">
    <property type="entry name" value="ABC_TRANSPORTER_2"/>
    <property type="match status" value="2"/>
</dbReference>
<dbReference type="InterPro" id="IPR017871">
    <property type="entry name" value="ABC_transporter-like_CS"/>
</dbReference>
<dbReference type="Pfam" id="PF00005">
    <property type="entry name" value="ABC_tran"/>
    <property type="match status" value="2"/>
</dbReference>
<dbReference type="Gene3D" id="3.40.50.300">
    <property type="entry name" value="P-loop containing nucleotide triphosphate hydrolases"/>
    <property type="match status" value="2"/>
</dbReference>
<dbReference type="PANTHER" id="PTHR43776">
    <property type="entry name" value="TRANSPORT ATP-BINDING PROTEIN"/>
    <property type="match status" value="1"/>
</dbReference>
<dbReference type="PROSITE" id="PS00211">
    <property type="entry name" value="ABC_TRANSPORTER_1"/>
    <property type="match status" value="2"/>
</dbReference>
<dbReference type="Pfam" id="PF08352">
    <property type="entry name" value="oligo_HPY"/>
    <property type="match status" value="2"/>
</dbReference>
<dbReference type="EMBL" id="JAVIIW010000001">
    <property type="protein sequence ID" value="MDX8476996.1"/>
    <property type="molecule type" value="Genomic_DNA"/>
</dbReference>
<dbReference type="RefSeq" id="WP_320285443.1">
    <property type="nucleotide sequence ID" value="NZ_JAVIIW010000001.1"/>
</dbReference>
<feature type="domain" description="ABC transporter" evidence="6">
    <location>
        <begin position="8"/>
        <end position="257"/>
    </location>
</feature>
<evidence type="ECO:0000259" key="6">
    <source>
        <dbReference type="PROSITE" id="PS50893"/>
    </source>
</evidence>
<evidence type="ECO:0000256" key="1">
    <source>
        <dbReference type="ARBA" id="ARBA00004417"/>
    </source>
</evidence>
<dbReference type="GO" id="GO:0005524">
    <property type="term" value="F:ATP binding"/>
    <property type="evidence" value="ECO:0007669"/>
    <property type="project" value="UniProtKB-KW"/>
</dbReference>
<dbReference type="InterPro" id="IPR003439">
    <property type="entry name" value="ABC_transporter-like_ATP-bd"/>
</dbReference>
<comment type="similarity">
    <text evidence="2">Belongs to the ABC transporter superfamily.</text>
</comment>
<evidence type="ECO:0000256" key="5">
    <source>
        <dbReference type="ARBA" id="ARBA00022840"/>
    </source>
</evidence>
<dbReference type="SMART" id="SM00382">
    <property type="entry name" value="AAA"/>
    <property type="match status" value="2"/>
</dbReference>
<proteinExistence type="inferred from homology"/>
<comment type="caution">
    <text evidence="7">The sequence shown here is derived from an EMBL/GenBank/DDBJ whole genome shotgun (WGS) entry which is preliminary data.</text>
</comment>
<feature type="domain" description="ABC transporter" evidence="6">
    <location>
        <begin position="287"/>
        <end position="526"/>
    </location>
</feature>
<name>A0ABU4XQJ6_9HYPH</name>
<evidence type="ECO:0000256" key="4">
    <source>
        <dbReference type="ARBA" id="ARBA00022741"/>
    </source>
</evidence>
<dbReference type="InterPro" id="IPR027417">
    <property type="entry name" value="P-loop_NTPase"/>
</dbReference>
<dbReference type="Proteomes" id="UP001287059">
    <property type="component" value="Unassembled WGS sequence"/>
</dbReference>
<keyword evidence="8" id="KW-1185">Reference proteome</keyword>
<dbReference type="InterPro" id="IPR003593">
    <property type="entry name" value="AAA+_ATPase"/>
</dbReference>
<dbReference type="NCBIfam" id="NF008453">
    <property type="entry name" value="PRK11308.1"/>
    <property type="match status" value="2"/>
</dbReference>
<gene>
    <name evidence="7" type="ORF">RFN28_00730</name>
</gene>
<protein>
    <submittedName>
        <fullName evidence="7">ABC transporter ATP-binding protein</fullName>
    </submittedName>
</protein>
<organism evidence="7 8">
    <name type="scientific">Mesorhizobium album</name>
    <dbReference type="NCBI Taxonomy" id="3072314"/>
    <lineage>
        <taxon>Bacteria</taxon>
        <taxon>Pseudomonadati</taxon>
        <taxon>Pseudomonadota</taxon>
        <taxon>Alphaproteobacteria</taxon>
        <taxon>Hyphomicrobiales</taxon>
        <taxon>Phyllobacteriaceae</taxon>
        <taxon>Mesorhizobium</taxon>
    </lineage>
</organism>
<accession>A0ABU4XQJ6</accession>
<evidence type="ECO:0000313" key="7">
    <source>
        <dbReference type="EMBL" id="MDX8476996.1"/>
    </source>
</evidence>
<dbReference type="InterPro" id="IPR050319">
    <property type="entry name" value="ABC_transp_ATP-bind"/>
</dbReference>
<keyword evidence="3" id="KW-0813">Transport</keyword>
<comment type="subcellular location">
    <subcellularLocation>
        <location evidence="1">Cell inner membrane</location>
        <topology evidence="1">Peripheral membrane protein</topology>
    </subcellularLocation>
</comment>
<dbReference type="SUPFAM" id="SSF52540">
    <property type="entry name" value="P-loop containing nucleoside triphosphate hydrolases"/>
    <property type="match status" value="2"/>
</dbReference>
<reference evidence="7 8" key="1">
    <citation type="submission" date="2023-08" db="EMBL/GenBank/DDBJ databases">
        <title>Implementing the SeqCode for naming new Mesorhizobium species isolated from Vachellia karroo root nodules.</title>
        <authorList>
            <person name="Van Lill M."/>
        </authorList>
    </citation>
    <scope>NUCLEOTIDE SEQUENCE [LARGE SCALE GENOMIC DNA]</scope>
    <source>
        <strain evidence="7 8">VK24D</strain>
    </source>
</reference>
<dbReference type="NCBIfam" id="NF007739">
    <property type="entry name" value="PRK10419.1"/>
    <property type="match status" value="2"/>
</dbReference>
<sequence length="542" mass="59276">MSEPLLSVRDLSVAFAQGGTQSTAVDHISFDIAKGETLALVGESGSGKSVSALSVLKLLPYPSASHPSGRILFHGADLLSANEKTLRGVRGNKITMIFQEPMTSLNPLHTIEQQIVEVLKLHQGLGDRQARARVLELLTEVGIRDPQKRLDAYPHQLSGGQRQRVMIAMALANEPELLIADEPTTALDVTVQAQILELLAKLKSRKGMSMLFITHDLGIVRKIADRVCVMTKGRIVETGPTKEIFANPQHAYTRHLLAAEPKGKPPAANAAAKAVMTGRDIKVWFPIKRGFFRRTVDHVKAVDGIDVTVRAGQTLGVVGESGSGKTTLGLALARMISSTGAINFNGQDINQLSFSAMRPLRRELQIVFQDPFGSLSPRMSVAEIIEEGLKIHEPKLSPDERDDKVVEVLKEVGLDPETRHRYPHEFSGGQRQRVAIARAMVLNPRFVMLDEPTSALDMSVQAQVVDLLRDLQARHNLAYLFISHDLKVIRALANDVIVMRNGQVVEAGPSEQIFSSPQTDYTRALISAAFRIETAPIGVVSQ</sequence>
<evidence type="ECO:0000313" key="8">
    <source>
        <dbReference type="Proteomes" id="UP001287059"/>
    </source>
</evidence>
<keyword evidence="5 7" id="KW-0067">ATP-binding</keyword>
<dbReference type="InterPro" id="IPR013563">
    <property type="entry name" value="Oligopep_ABC_C"/>
</dbReference>
<dbReference type="PANTHER" id="PTHR43776:SF7">
    <property type="entry name" value="D,D-DIPEPTIDE TRANSPORT ATP-BINDING PROTEIN DDPF-RELATED"/>
    <property type="match status" value="1"/>
</dbReference>
<keyword evidence="4" id="KW-0547">Nucleotide-binding</keyword>
<evidence type="ECO:0000256" key="3">
    <source>
        <dbReference type="ARBA" id="ARBA00022448"/>
    </source>
</evidence>
<evidence type="ECO:0000256" key="2">
    <source>
        <dbReference type="ARBA" id="ARBA00005417"/>
    </source>
</evidence>
<dbReference type="CDD" id="cd03257">
    <property type="entry name" value="ABC_NikE_OppD_transporters"/>
    <property type="match status" value="2"/>
</dbReference>